<keyword evidence="2 6" id="KW-0819">tRNA processing</keyword>
<dbReference type="GeneID" id="93248761"/>
<comment type="function">
    <text evidence="6">Exhibits a very high intrinsic GTPase hydrolysis rate. Involved in the addition of a carboxymethylaminomethyl (cmnm) group at the wobble position (U34) of certain tRNAs, forming tRNA-cmnm(5)s(2)U34.</text>
</comment>
<dbReference type="Pfam" id="PF01926">
    <property type="entry name" value="MMR_HSR1"/>
    <property type="match status" value="1"/>
</dbReference>
<feature type="binding site" evidence="6">
    <location>
        <position position="120"/>
    </location>
    <ligand>
        <name>(6S)-5-formyl-5,6,7,8-tetrahydrofolate</name>
        <dbReference type="ChEBI" id="CHEBI:57457"/>
    </ligand>
</feature>
<feature type="binding site" evidence="6">
    <location>
        <position position="80"/>
    </location>
    <ligand>
        <name>(6S)-5-formyl-5,6,7,8-tetrahydrofolate</name>
        <dbReference type="ChEBI" id="CHEBI:57457"/>
    </ligand>
</feature>
<dbReference type="Gene3D" id="3.40.50.300">
    <property type="entry name" value="P-loop containing nucleotide triphosphate hydrolases"/>
    <property type="match status" value="1"/>
</dbReference>
<dbReference type="AlphaFoldDB" id="A0AAI8AN91"/>
<comment type="similarity">
    <text evidence="1 6 7">Belongs to the TRAFAC class TrmE-Era-EngA-EngB-Septin-like GTPase superfamily. TrmE GTPase family.</text>
</comment>
<dbReference type="PROSITE" id="PS51709">
    <property type="entry name" value="G_TRME"/>
    <property type="match status" value="1"/>
</dbReference>
<dbReference type="Gene3D" id="3.30.1360.120">
    <property type="entry name" value="Probable tRNA modification gtpase trme, domain 1"/>
    <property type="match status" value="1"/>
</dbReference>
<keyword evidence="6" id="KW-0479">Metal-binding</keyword>
<dbReference type="CDD" id="cd14858">
    <property type="entry name" value="TrmE_N"/>
    <property type="match status" value="1"/>
</dbReference>
<dbReference type="CDD" id="cd04164">
    <property type="entry name" value="trmE"/>
    <property type="match status" value="1"/>
</dbReference>
<feature type="binding site" evidence="6">
    <location>
        <position position="231"/>
    </location>
    <ligand>
        <name>Mg(2+)</name>
        <dbReference type="ChEBI" id="CHEBI:18420"/>
    </ligand>
</feature>
<evidence type="ECO:0000256" key="2">
    <source>
        <dbReference type="ARBA" id="ARBA00022694"/>
    </source>
</evidence>
<feature type="domain" description="TrmE-type G" evidence="8">
    <location>
        <begin position="217"/>
        <end position="367"/>
    </location>
</feature>
<feature type="binding site" evidence="6">
    <location>
        <position position="248"/>
    </location>
    <ligand>
        <name>K(+)</name>
        <dbReference type="ChEBI" id="CHEBI:29103"/>
    </ligand>
</feature>
<keyword evidence="6" id="KW-0460">Magnesium</keyword>
<organism evidence="9 10">
    <name type="scientific">Mesomycoplasma hyorhinis SK76</name>
    <dbReference type="NCBI Taxonomy" id="1118964"/>
    <lineage>
        <taxon>Bacteria</taxon>
        <taxon>Bacillati</taxon>
        <taxon>Mycoplasmatota</taxon>
        <taxon>Mycoplasmoidales</taxon>
        <taxon>Metamycoplasmataceae</taxon>
        <taxon>Mesomycoplasma</taxon>
    </lineage>
</organism>
<evidence type="ECO:0000313" key="9">
    <source>
        <dbReference type="EMBL" id="AFX74578.1"/>
    </source>
</evidence>
<dbReference type="InterPro" id="IPR027417">
    <property type="entry name" value="P-loop_NTPase"/>
</dbReference>
<dbReference type="Proteomes" id="UP000009399">
    <property type="component" value="Chromosome"/>
</dbReference>
<evidence type="ECO:0000259" key="8">
    <source>
        <dbReference type="PROSITE" id="PS51709"/>
    </source>
</evidence>
<dbReference type="Gene3D" id="1.20.120.430">
    <property type="entry name" value="tRNA modification GTPase MnmE domain 2"/>
    <property type="match status" value="1"/>
</dbReference>
<dbReference type="InterPro" id="IPR025867">
    <property type="entry name" value="MnmE_helical"/>
</dbReference>
<dbReference type="EC" id="3.6.-.-" evidence="6"/>
<dbReference type="PRINTS" id="PR00326">
    <property type="entry name" value="GTP1OBG"/>
</dbReference>
<dbReference type="InterPro" id="IPR006073">
    <property type="entry name" value="GTP-bd"/>
</dbReference>
<gene>
    <name evidence="6" type="primary">mnmE</name>
    <name evidence="6" type="synonym">trmE</name>
    <name evidence="9" type="ORF">MOS_675</name>
</gene>
<keyword evidence="3 6" id="KW-0547">Nucleotide-binding</keyword>
<evidence type="ECO:0000313" key="10">
    <source>
        <dbReference type="Proteomes" id="UP000009399"/>
    </source>
</evidence>
<feature type="binding site" evidence="6">
    <location>
        <begin position="227"/>
        <end position="232"/>
    </location>
    <ligand>
        <name>GTP</name>
        <dbReference type="ChEBI" id="CHEBI:37565"/>
    </ligand>
</feature>
<evidence type="ECO:0000256" key="4">
    <source>
        <dbReference type="ARBA" id="ARBA00022958"/>
    </source>
</evidence>
<dbReference type="GO" id="GO:0005829">
    <property type="term" value="C:cytosol"/>
    <property type="evidence" value="ECO:0007669"/>
    <property type="project" value="TreeGrafter"/>
</dbReference>
<dbReference type="GO" id="GO:0005525">
    <property type="term" value="F:GTP binding"/>
    <property type="evidence" value="ECO:0007669"/>
    <property type="project" value="UniProtKB-UniRule"/>
</dbReference>
<reference evidence="9 10" key="1">
    <citation type="journal article" date="2013" name="Genome Announc.">
        <title>Complete Genome Sequence of Mycoplasma hyorhinis Strain SK76.</title>
        <authorList>
            <person name="Goodison S."/>
            <person name="Urquidi V."/>
            <person name="Kumar D."/>
            <person name="Reyes L."/>
            <person name="Rosser C.J."/>
        </authorList>
    </citation>
    <scope>NUCLEOTIDE SEQUENCE [LARGE SCALE GENOMIC DNA]</scope>
    <source>
        <strain evidence="9 10">SK76</strain>
    </source>
</reference>
<protein>
    <recommendedName>
        <fullName evidence="6">tRNA modification GTPase MnmE</fullName>
        <ecNumber evidence="6">3.6.-.-</ecNumber>
    </recommendedName>
</protein>
<dbReference type="NCBIfam" id="TIGR00450">
    <property type="entry name" value="mnmE_trmE_thdF"/>
    <property type="match status" value="1"/>
</dbReference>
<evidence type="ECO:0000256" key="5">
    <source>
        <dbReference type="ARBA" id="ARBA00023134"/>
    </source>
</evidence>
<feature type="binding site" evidence="6">
    <location>
        <position position="227"/>
    </location>
    <ligand>
        <name>K(+)</name>
        <dbReference type="ChEBI" id="CHEBI:29103"/>
    </ligand>
</feature>
<feature type="binding site" evidence="6">
    <location>
        <begin position="246"/>
        <end position="252"/>
    </location>
    <ligand>
        <name>GTP</name>
        <dbReference type="ChEBI" id="CHEBI:37565"/>
    </ligand>
</feature>
<comment type="subunit">
    <text evidence="6">Homodimer. Heterotetramer of two MnmE and two MnmG subunits.</text>
</comment>
<evidence type="ECO:0000256" key="1">
    <source>
        <dbReference type="ARBA" id="ARBA00011043"/>
    </source>
</evidence>
<keyword evidence="6" id="KW-0963">Cytoplasm</keyword>
<dbReference type="SUPFAM" id="SSF103025">
    <property type="entry name" value="Folate-binding domain"/>
    <property type="match status" value="1"/>
</dbReference>
<dbReference type="HAMAP" id="MF_00379">
    <property type="entry name" value="GTPase_MnmE"/>
    <property type="match status" value="1"/>
</dbReference>
<dbReference type="SUPFAM" id="SSF116878">
    <property type="entry name" value="TrmE connector domain"/>
    <property type="match status" value="1"/>
</dbReference>
<comment type="cofactor">
    <cofactor evidence="6">
        <name>K(+)</name>
        <dbReference type="ChEBI" id="CHEBI:29103"/>
    </cofactor>
    <text evidence="6">Binds 1 potassium ion per subunit.</text>
</comment>
<dbReference type="InterPro" id="IPR031168">
    <property type="entry name" value="G_TrmE"/>
</dbReference>
<feature type="binding site" evidence="6">
    <location>
        <position position="246"/>
    </location>
    <ligand>
        <name>K(+)</name>
        <dbReference type="ChEBI" id="CHEBI:29103"/>
    </ligand>
</feature>
<dbReference type="EMBL" id="CP003914">
    <property type="protein sequence ID" value="AFX74578.1"/>
    <property type="molecule type" value="Genomic_DNA"/>
</dbReference>
<dbReference type="InterPro" id="IPR018948">
    <property type="entry name" value="GTP-bd_TrmE_N"/>
</dbReference>
<dbReference type="PANTHER" id="PTHR42714">
    <property type="entry name" value="TRNA MODIFICATION GTPASE GTPBP3"/>
    <property type="match status" value="1"/>
</dbReference>
<dbReference type="InterPro" id="IPR005225">
    <property type="entry name" value="Small_GTP-bd"/>
</dbReference>
<comment type="caution">
    <text evidence="6">Lacks conserved residue(s) required for the propagation of feature annotation.</text>
</comment>
<dbReference type="GO" id="GO:0003924">
    <property type="term" value="F:GTPase activity"/>
    <property type="evidence" value="ECO:0007669"/>
    <property type="project" value="UniProtKB-UniRule"/>
</dbReference>
<dbReference type="InterPro" id="IPR004520">
    <property type="entry name" value="GTPase_MnmE"/>
</dbReference>
<feature type="binding site" evidence="6">
    <location>
        <begin position="271"/>
        <end position="274"/>
    </location>
    <ligand>
        <name>GTP</name>
        <dbReference type="ChEBI" id="CHEBI:37565"/>
    </ligand>
</feature>
<evidence type="ECO:0000256" key="6">
    <source>
        <dbReference type="HAMAP-Rule" id="MF_00379"/>
    </source>
</evidence>
<name>A0AAI8AN91_MESHY</name>
<dbReference type="KEGG" id="mhs:MOS_675"/>
<dbReference type="GO" id="GO:0046872">
    <property type="term" value="F:metal ion binding"/>
    <property type="evidence" value="ECO:0007669"/>
    <property type="project" value="UniProtKB-KW"/>
</dbReference>
<feature type="binding site" evidence="6">
    <location>
        <position position="22"/>
    </location>
    <ligand>
        <name>(6S)-5-formyl-5,6,7,8-tetrahydrofolate</name>
        <dbReference type="ChEBI" id="CHEBI:57457"/>
    </ligand>
</feature>
<dbReference type="SUPFAM" id="SSF52540">
    <property type="entry name" value="P-loop containing nucleoside triphosphate hydrolases"/>
    <property type="match status" value="1"/>
</dbReference>
<dbReference type="RefSeq" id="WP_015084283.1">
    <property type="nucleotide sequence ID" value="NC_019552.1"/>
</dbReference>
<dbReference type="Pfam" id="PF10396">
    <property type="entry name" value="TrmE_N"/>
    <property type="match status" value="1"/>
</dbReference>
<keyword evidence="4 6" id="KW-0630">Potassium</keyword>
<feature type="binding site" evidence="6">
    <location>
        <position position="252"/>
    </location>
    <ligand>
        <name>Mg(2+)</name>
        <dbReference type="ChEBI" id="CHEBI:18420"/>
    </ligand>
</feature>
<sequence>MIKDTIVAIASGQVNQAISIIRISGPEAFTTVAKIFKGRVGTTSREVTYGLIHNNGELIDEVLVLWFKGTNNFVGEDTVEINAHGGVLNTNLILELLLSQPHVRLAERGEFSRRSFLNGKMDLIKAQAIHDLIMARTKKQAQLSIKQFSGKTSIFINELINDLLNIIAIIEVNIDYPEYDDVEVLTTEVLLPKLEALLAKFEKTIEASERSRIIFEGIKVALVGTPNVGKSSLLNALIEQDKSIVSDVAGTTRDVVEASFVLSDIVFKLVDTAGVRKAKNKIEQIGIKKSLEQIEKASIVIHIIDATKQENEFDKLIQEHSKNKDYIKVYNKKDLNPSNFDASDKILISAKHKDISQLESYMKKHFVNKISENEEIISNTRSLSLIKSAFSYLKDAFLSLKNGFSPDIVIVDLTQSWKDLKTITGELTSDSLLDTIFANFCLGK</sequence>
<dbReference type="NCBIfam" id="TIGR00231">
    <property type="entry name" value="small_GTP"/>
    <property type="match status" value="1"/>
</dbReference>
<dbReference type="GO" id="GO:0030488">
    <property type="term" value="P:tRNA methylation"/>
    <property type="evidence" value="ECO:0007669"/>
    <property type="project" value="TreeGrafter"/>
</dbReference>
<evidence type="ECO:0000256" key="7">
    <source>
        <dbReference type="RuleBase" id="RU003313"/>
    </source>
</evidence>
<feature type="binding site" evidence="6">
    <location>
        <position position="444"/>
    </location>
    <ligand>
        <name>(6S)-5-formyl-5,6,7,8-tetrahydrofolate</name>
        <dbReference type="ChEBI" id="CHEBI:57457"/>
    </ligand>
</feature>
<evidence type="ECO:0000256" key="3">
    <source>
        <dbReference type="ARBA" id="ARBA00022741"/>
    </source>
</evidence>
<accession>A0AAI8AN91</accession>
<comment type="subcellular location">
    <subcellularLocation>
        <location evidence="6">Cytoplasm</location>
    </subcellularLocation>
</comment>
<dbReference type="PANTHER" id="PTHR42714:SF2">
    <property type="entry name" value="TRNA MODIFICATION GTPASE GTPBP3, MITOCHONDRIAL"/>
    <property type="match status" value="1"/>
</dbReference>
<dbReference type="GO" id="GO:0002098">
    <property type="term" value="P:tRNA wobble uridine modification"/>
    <property type="evidence" value="ECO:0007669"/>
    <property type="project" value="TreeGrafter"/>
</dbReference>
<dbReference type="InterPro" id="IPR027368">
    <property type="entry name" value="MnmE_dom2"/>
</dbReference>
<proteinExistence type="inferred from homology"/>
<keyword evidence="6" id="KW-0378">Hydrolase</keyword>
<feature type="binding site" evidence="6">
    <location>
        <position position="251"/>
    </location>
    <ligand>
        <name>K(+)</name>
        <dbReference type="ChEBI" id="CHEBI:29103"/>
    </ligand>
</feature>
<dbReference type="Pfam" id="PF12631">
    <property type="entry name" value="MnmE_helical"/>
    <property type="match status" value="1"/>
</dbReference>
<dbReference type="InterPro" id="IPR027266">
    <property type="entry name" value="TrmE/GcvT-like"/>
</dbReference>
<keyword evidence="5 6" id="KW-0342">GTP-binding</keyword>